<accession>A0A0C3AZW5</accession>
<dbReference type="InterPro" id="IPR050791">
    <property type="entry name" value="Aldo-Keto_reductase"/>
</dbReference>
<dbReference type="Pfam" id="PF00248">
    <property type="entry name" value="Aldo_ket_red"/>
    <property type="match status" value="1"/>
</dbReference>
<keyword evidence="4" id="KW-1185">Reference proteome</keyword>
<dbReference type="InterPro" id="IPR020471">
    <property type="entry name" value="AKR"/>
</dbReference>
<evidence type="ECO:0000313" key="4">
    <source>
        <dbReference type="Proteomes" id="UP000054097"/>
    </source>
</evidence>
<dbReference type="InterPro" id="IPR036812">
    <property type="entry name" value="NAD(P)_OxRdtase_dom_sf"/>
</dbReference>
<gene>
    <name evidence="3" type="ORF">M408DRAFT_74055</name>
</gene>
<proteinExistence type="predicted"/>
<keyword evidence="1" id="KW-0560">Oxidoreductase</keyword>
<dbReference type="OrthoDB" id="37537at2759"/>
<evidence type="ECO:0000256" key="1">
    <source>
        <dbReference type="ARBA" id="ARBA00023002"/>
    </source>
</evidence>
<evidence type="ECO:0000313" key="3">
    <source>
        <dbReference type="EMBL" id="KIM25519.1"/>
    </source>
</evidence>
<dbReference type="HOGENOM" id="CLU_023205_2_1_1"/>
<dbReference type="EMBL" id="KN824313">
    <property type="protein sequence ID" value="KIM25519.1"/>
    <property type="molecule type" value="Genomic_DNA"/>
</dbReference>
<feature type="domain" description="NADP-dependent oxidoreductase" evidence="2">
    <location>
        <begin position="21"/>
        <end position="246"/>
    </location>
</feature>
<dbReference type="STRING" id="933852.A0A0C3AZW5"/>
<protein>
    <recommendedName>
        <fullName evidence="2">NADP-dependent oxidoreductase domain-containing protein</fullName>
    </recommendedName>
</protein>
<sequence>MGPRWYDYFSYSSLPALTITQGANERLIGSVIKDPELRAKVFICTKFGVGSKDGKPMICGQPAYVRERCEESLKNLQVDYIDLYYQHRVDRTIPIEATWKEMAALQAEGKVKYLGISEATAEEIRRANSIAKVSALQIEFSPWTTDIRDNGILDTCRELGISIVAYSPLGRGFLTGAIKSIDDLEPSDHRRGMPRMQEAFQENLKIVDALKAVADRKGITPSQLCLAWVFAQGEDFIAIPGTKKPK</sequence>
<dbReference type="PANTHER" id="PTHR43625">
    <property type="entry name" value="AFLATOXIN B1 ALDEHYDE REDUCTASE"/>
    <property type="match status" value="1"/>
</dbReference>
<dbReference type="AlphaFoldDB" id="A0A0C3AZW5"/>
<organism evidence="3 4">
    <name type="scientific">Serendipita vermifera MAFF 305830</name>
    <dbReference type="NCBI Taxonomy" id="933852"/>
    <lineage>
        <taxon>Eukaryota</taxon>
        <taxon>Fungi</taxon>
        <taxon>Dikarya</taxon>
        <taxon>Basidiomycota</taxon>
        <taxon>Agaricomycotina</taxon>
        <taxon>Agaricomycetes</taxon>
        <taxon>Sebacinales</taxon>
        <taxon>Serendipitaceae</taxon>
        <taxon>Serendipita</taxon>
    </lineage>
</organism>
<dbReference type="InterPro" id="IPR023210">
    <property type="entry name" value="NADP_OxRdtase_dom"/>
</dbReference>
<reference evidence="4" key="2">
    <citation type="submission" date="2015-01" db="EMBL/GenBank/DDBJ databases">
        <title>Evolutionary Origins and Diversification of the Mycorrhizal Mutualists.</title>
        <authorList>
            <consortium name="DOE Joint Genome Institute"/>
            <consortium name="Mycorrhizal Genomics Consortium"/>
            <person name="Kohler A."/>
            <person name="Kuo A."/>
            <person name="Nagy L.G."/>
            <person name="Floudas D."/>
            <person name="Copeland A."/>
            <person name="Barry K.W."/>
            <person name="Cichocki N."/>
            <person name="Veneault-Fourrey C."/>
            <person name="LaButti K."/>
            <person name="Lindquist E.A."/>
            <person name="Lipzen A."/>
            <person name="Lundell T."/>
            <person name="Morin E."/>
            <person name="Murat C."/>
            <person name="Riley R."/>
            <person name="Ohm R."/>
            <person name="Sun H."/>
            <person name="Tunlid A."/>
            <person name="Henrissat B."/>
            <person name="Grigoriev I.V."/>
            <person name="Hibbett D.S."/>
            <person name="Martin F."/>
        </authorList>
    </citation>
    <scope>NUCLEOTIDE SEQUENCE [LARGE SCALE GENOMIC DNA]</scope>
    <source>
        <strain evidence="4">MAFF 305830</strain>
    </source>
</reference>
<dbReference type="GO" id="GO:0005737">
    <property type="term" value="C:cytoplasm"/>
    <property type="evidence" value="ECO:0007669"/>
    <property type="project" value="TreeGrafter"/>
</dbReference>
<dbReference type="Gene3D" id="3.20.20.100">
    <property type="entry name" value="NADP-dependent oxidoreductase domain"/>
    <property type="match status" value="1"/>
</dbReference>
<dbReference type="PRINTS" id="PR00069">
    <property type="entry name" value="ALDKETRDTASE"/>
</dbReference>
<reference evidence="3 4" key="1">
    <citation type="submission" date="2014-04" db="EMBL/GenBank/DDBJ databases">
        <authorList>
            <consortium name="DOE Joint Genome Institute"/>
            <person name="Kuo A."/>
            <person name="Zuccaro A."/>
            <person name="Kohler A."/>
            <person name="Nagy L.G."/>
            <person name="Floudas D."/>
            <person name="Copeland A."/>
            <person name="Barry K.W."/>
            <person name="Cichocki N."/>
            <person name="Veneault-Fourrey C."/>
            <person name="LaButti K."/>
            <person name="Lindquist E.A."/>
            <person name="Lipzen A."/>
            <person name="Lundell T."/>
            <person name="Morin E."/>
            <person name="Murat C."/>
            <person name="Sun H."/>
            <person name="Tunlid A."/>
            <person name="Henrissat B."/>
            <person name="Grigoriev I.V."/>
            <person name="Hibbett D.S."/>
            <person name="Martin F."/>
            <person name="Nordberg H.P."/>
            <person name="Cantor M.N."/>
            <person name="Hua S.X."/>
        </authorList>
    </citation>
    <scope>NUCLEOTIDE SEQUENCE [LARGE SCALE GENOMIC DNA]</scope>
    <source>
        <strain evidence="3 4">MAFF 305830</strain>
    </source>
</reference>
<name>A0A0C3AZW5_SERVB</name>
<dbReference type="SUPFAM" id="SSF51430">
    <property type="entry name" value="NAD(P)-linked oxidoreductase"/>
    <property type="match status" value="1"/>
</dbReference>
<dbReference type="PANTHER" id="PTHR43625:SF40">
    <property type="entry name" value="ALDO-KETO REDUCTASE YAKC [NADP(+)]"/>
    <property type="match status" value="1"/>
</dbReference>
<evidence type="ECO:0000259" key="2">
    <source>
        <dbReference type="Pfam" id="PF00248"/>
    </source>
</evidence>
<dbReference type="Proteomes" id="UP000054097">
    <property type="component" value="Unassembled WGS sequence"/>
</dbReference>
<dbReference type="GO" id="GO:0016491">
    <property type="term" value="F:oxidoreductase activity"/>
    <property type="evidence" value="ECO:0007669"/>
    <property type="project" value="UniProtKB-KW"/>
</dbReference>